<proteinExistence type="predicted"/>
<organism evidence="1 2">
    <name type="scientific">Flavobacterium alkalisoli</name>
    <dbReference type="NCBI Taxonomy" id="2602769"/>
    <lineage>
        <taxon>Bacteria</taxon>
        <taxon>Pseudomonadati</taxon>
        <taxon>Bacteroidota</taxon>
        <taxon>Flavobacteriia</taxon>
        <taxon>Flavobacteriales</taxon>
        <taxon>Flavobacteriaceae</taxon>
        <taxon>Flavobacterium</taxon>
    </lineage>
</organism>
<protein>
    <submittedName>
        <fullName evidence="1">Uncharacterized protein</fullName>
    </submittedName>
</protein>
<dbReference type="OrthoDB" id="9936527at2"/>
<evidence type="ECO:0000313" key="1">
    <source>
        <dbReference type="EMBL" id="QEE50206.1"/>
    </source>
</evidence>
<dbReference type="Proteomes" id="UP000321222">
    <property type="component" value="Chromosome"/>
</dbReference>
<evidence type="ECO:0000313" key="2">
    <source>
        <dbReference type="Proteomes" id="UP000321222"/>
    </source>
</evidence>
<dbReference type="AlphaFoldDB" id="A0A5B9FW19"/>
<dbReference type="KEGG" id="fak:FUA48_11640"/>
<sequence length="184" mass="21314">MKKLITLPVLFLLALSCKQKDTVTVQTEREIKLSLYHIKCTTDIKGVSFDTLNYFERDSLSLKRIQVKDTLTYIYPYRYMMDYTDTLAITKTNVVLRDELKYLSQKTFKLNGKPIVVKKYLQDVFPTGPTGNVFINDSLGIVMSRMVGHPYSVHIHCYDVENLEELHKSIAVDDVFFELIITKS</sequence>
<keyword evidence="2" id="KW-1185">Reference proteome</keyword>
<name>A0A5B9FW19_9FLAO</name>
<gene>
    <name evidence="1" type="ORF">FUA48_11640</name>
</gene>
<dbReference type="RefSeq" id="WP_147583688.1">
    <property type="nucleotide sequence ID" value="NZ_CP042831.1"/>
</dbReference>
<reference evidence="1 2" key="1">
    <citation type="submission" date="2019-08" db="EMBL/GenBank/DDBJ databases">
        <title>Flavobacterium alkalisoli sp. nov., isolated from rhizosphere soil of Suaeda salsa.</title>
        <authorList>
            <person name="Sun J.-Q."/>
            <person name="Xu L."/>
        </authorList>
    </citation>
    <scope>NUCLEOTIDE SEQUENCE [LARGE SCALE GENOMIC DNA]</scope>
    <source>
        <strain evidence="1 2">XS-5</strain>
    </source>
</reference>
<dbReference type="EMBL" id="CP042831">
    <property type="protein sequence ID" value="QEE50206.1"/>
    <property type="molecule type" value="Genomic_DNA"/>
</dbReference>
<accession>A0A5B9FW19</accession>
<dbReference type="PROSITE" id="PS51257">
    <property type="entry name" value="PROKAR_LIPOPROTEIN"/>
    <property type="match status" value="1"/>
</dbReference>